<accession>A0A3E4N9T9</accession>
<dbReference type="PANTHER" id="PTHR34825">
    <property type="entry name" value="CONSERVED PROTEIN, WITH A WEAK D-GALACTARATE DEHYDRATASE/ALTRONATE HYDROLASE DOMAIN"/>
    <property type="match status" value="1"/>
</dbReference>
<dbReference type="Pfam" id="PF08011">
    <property type="entry name" value="PDDEXK_9"/>
    <property type="match status" value="1"/>
</dbReference>
<dbReference type="EMBL" id="QSQU01000027">
    <property type="protein sequence ID" value="RGK59542.1"/>
    <property type="molecule type" value="Genomic_DNA"/>
</dbReference>
<proteinExistence type="predicted"/>
<dbReference type="PANTHER" id="PTHR34825:SF2">
    <property type="entry name" value="AAA-ATPASE-LIKE DOMAIN-CONTAINING PROTEIN"/>
    <property type="match status" value="1"/>
</dbReference>
<name>A0A3E4N9T9_9BACE</name>
<dbReference type="AlphaFoldDB" id="A0A3E4N9T9"/>
<evidence type="ECO:0000313" key="2">
    <source>
        <dbReference type="EMBL" id="RGK59542.1"/>
    </source>
</evidence>
<comment type="caution">
    <text evidence="2">The sequence shown here is derived from an EMBL/GenBank/DDBJ whole genome shotgun (WGS) entry which is preliminary data.</text>
</comment>
<gene>
    <name evidence="2" type="ORF">DXD03_17245</name>
</gene>
<sequence length="579" mass="67473">MEAAIKKIPYGMTDFESIIRDGYYYVDKTQYIEKIENISRFFFFVRPRRFGKSLFLNMLGLYYDINKKDKFEESFGELYIGKHPTPNRNKYLVLTLNFSSVASDMETLKQTFNTYCKLVMSAFAKDYSDLLGKNIAEELEKYDTAAEILGFLCLSAKSKGLKIYLILDEYDNFANNILVDYGNERYHSITHGNGFFRGFLKVVKDYSNSVIERIFLTGVSPVTMDDLTSGFNIADNYSSNSIFNNMIGFNEYEVRDLIDYYKERRDLPHSTDELIEIMKPWYDNYCFSTEALDEPSMYNSDMVLYFMNRYLLNMRIPNTMLDANIRTDYNKLRHLIRVDKTFGENASVVQEIVEKGATSGIIADSFPAENIIKTEYFKSLLYYYGMLTINGTRGPMNILSIPNQTVREQLYGYMIDIYKDSSGLNLEVEKLNILMYEMAYEGDWNPYFEYIVERLNNQSSIREFIEGEAHVKAFILAYLGLNSYYIARPEYESNKGYADIFLHPRLMQLPDMAYSYCIEVKYAKRDASDAEIKKLLSDAKTQLKQYAASEWIRHDKGTTELKCIALVFQGWKLVKVEEA</sequence>
<reference evidence="2 3" key="1">
    <citation type="submission" date="2018-08" db="EMBL/GenBank/DDBJ databases">
        <title>A genome reference for cultivated species of the human gut microbiota.</title>
        <authorList>
            <person name="Zou Y."/>
            <person name="Xue W."/>
            <person name="Luo G."/>
        </authorList>
    </citation>
    <scope>NUCLEOTIDE SEQUENCE [LARGE SCALE GENOMIC DNA]</scope>
    <source>
        <strain evidence="2 3">TF10-34</strain>
    </source>
</reference>
<protein>
    <recommendedName>
        <fullName evidence="1">AAA-ATPase-like domain-containing protein</fullName>
    </recommendedName>
</protein>
<evidence type="ECO:0000313" key="3">
    <source>
        <dbReference type="Proteomes" id="UP000261210"/>
    </source>
</evidence>
<dbReference type="InterPro" id="IPR012547">
    <property type="entry name" value="PDDEXK_9"/>
</dbReference>
<dbReference type="InterPro" id="IPR018631">
    <property type="entry name" value="AAA-ATPase-like_dom"/>
</dbReference>
<feature type="domain" description="AAA-ATPase-like" evidence="1">
    <location>
        <begin position="9"/>
        <end position="228"/>
    </location>
</feature>
<evidence type="ECO:0000259" key="1">
    <source>
        <dbReference type="Pfam" id="PF09820"/>
    </source>
</evidence>
<dbReference type="RefSeq" id="WP_117684404.1">
    <property type="nucleotide sequence ID" value="NZ_JADNHC010000011.1"/>
</dbReference>
<dbReference type="Pfam" id="PF09820">
    <property type="entry name" value="AAA-ATPase_like"/>
    <property type="match status" value="1"/>
</dbReference>
<dbReference type="Proteomes" id="UP000261210">
    <property type="component" value="Unassembled WGS sequence"/>
</dbReference>
<organism evidence="2 3">
    <name type="scientific">Bacteroides xylanisolvens</name>
    <dbReference type="NCBI Taxonomy" id="371601"/>
    <lineage>
        <taxon>Bacteria</taxon>
        <taxon>Pseudomonadati</taxon>
        <taxon>Bacteroidota</taxon>
        <taxon>Bacteroidia</taxon>
        <taxon>Bacteroidales</taxon>
        <taxon>Bacteroidaceae</taxon>
        <taxon>Bacteroides</taxon>
    </lineage>
</organism>